<protein>
    <submittedName>
        <fullName evidence="2">Uncharacterized protein</fullName>
    </submittedName>
</protein>
<name>A0A2G9I785_9LAMI</name>
<evidence type="ECO:0000313" key="2">
    <source>
        <dbReference type="EMBL" id="PIN25598.1"/>
    </source>
</evidence>
<dbReference type="OrthoDB" id="693585at2759"/>
<dbReference type="AlphaFoldDB" id="A0A2G9I785"/>
<keyword evidence="3" id="KW-1185">Reference proteome</keyword>
<gene>
    <name evidence="2" type="ORF">CDL12_01648</name>
</gene>
<feature type="compositionally biased region" description="Basic and acidic residues" evidence="1">
    <location>
        <begin position="1"/>
        <end position="11"/>
    </location>
</feature>
<accession>A0A2G9I785</accession>
<feature type="compositionally biased region" description="Polar residues" evidence="1">
    <location>
        <begin position="104"/>
        <end position="116"/>
    </location>
</feature>
<sequence>MSDKEWPRPDDGGGGGGSGGADDDDGEGPTEKGDPKQKKCKGCGKKGKKVSLFRLRKGKKLLHQKRTQKGVSVNSGCWGRRAGGGGSCGGGSGWCCLSMKQPRNPDSSGESPTSDPNSKEFSFDMLRALIEKNDFYSEECNPHLDADG</sequence>
<proteinExistence type="predicted"/>
<evidence type="ECO:0000313" key="3">
    <source>
        <dbReference type="Proteomes" id="UP000231279"/>
    </source>
</evidence>
<dbReference type="PANTHER" id="PTHR35123:SF2">
    <property type="entry name" value="UBIQUITIN CARBOXYL-TERMINAL HYDROLASE-LIKE PROTEIN"/>
    <property type="match status" value="1"/>
</dbReference>
<feature type="compositionally biased region" description="Basic residues" evidence="1">
    <location>
        <begin position="38"/>
        <end position="68"/>
    </location>
</feature>
<organism evidence="2 3">
    <name type="scientific">Handroanthus impetiginosus</name>
    <dbReference type="NCBI Taxonomy" id="429701"/>
    <lineage>
        <taxon>Eukaryota</taxon>
        <taxon>Viridiplantae</taxon>
        <taxon>Streptophyta</taxon>
        <taxon>Embryophyta</taxon>
        <taxon>Tracheophyta</taxon>
        <taxon>Spermatophyta</taxon>
        <taxon>Magnoliopsida</taxon>
        <taxon>eudicotyledons</taxon>
        <taxon>Gunneridae</taxon>
        <taxon>Pentapetalae</taxon>
        <taxon>asterids</taxon>
        <taxon>lamiids</taxon>
        <taxon>Lamiales</taxon>
        <taxon>Bignoniaceae</taxon>
        <taxon>Crescentiina</taxon>
        <taxon>Tabebuia alliance</taxon>
        <taxon>Handroanthus</taxon>
    </lineage>
</organism>
<comment type="caution">
    <text evidence="2">The sequence shown here is derived from an EMBL/GenBank/DDBJ whole genome shotgun (WGS) entry which is preliminary data.</text>
</comment>
<dbReference type="Proteomes" id="UP000231279">
    <property type="component" value="Unassembled WGS sequence"/>
</dbReference>
<feature type="region of interest" description="Disordered" evidence="1">
    <location>
        <begin position="1"/>
        <end position="76"/>
    </location>
</feature>
<dbReference type="PANTHER" id="PTHR35123">
    <property type="entry name" value="OS07G0633900 PROTEIN-RELATED"/>
    <property type="match status" value="1"/>
</dbReference>
<evidence type="ECO:0000256" key="1">
    <source>
        <dbReference type="SAM" id="MobiDB-lite"/>
    </source>
</evidence>
<reference evidence="3" key="1">
    <citation type="journal article" date="2018" name="Gigascience">
        <title>Genome assembly of the Pink Ipe (Handroanthus impetiginosus, Bignoniaceae), a highly valued, ecologically keystone Neotropical timber forest tree.</title>
        <authorList>
            <person name="Silva-Junior O.B."/>
            <person name="Grattapaglia D."/>
            <person name="Novaes E."/>
            <person name="Collevatti R.G."/>
        </authorList>
    </citation>
    <scope>NUCLEOTIDE SEQUENCE [LARGE SCALE GENOMIC DNA]</scope>
    <source>
        <strain evidence="3">cv. UFG-1</strain>
    </source>
</reference>
<dbReference type="EMBL" id="NKXS01000211">
    <property type="protein sequence ID" value="PIN25598.1"/>
    <property type="molecule type" value="Genomic_DNA"/>
</dbReference>
<feature type="region of interest" description="Disordered" evidence="1">
    <location>
        <begin position="99"/>
        <end position="120"/>
    </location>
</feature>